<evidence type="ECO:0000313" key="2">
    <source>
        <dbReference type="Proteomes" id="UP000198882"/>
    </source>
</evidence>
<dbReference type="STRING" id="1095776.SAMN04515672_2422"/>
<keyword evidence="2" id="KW-1185">Reference proteome</keyword>
<dbReference type="AlphaFoldDB" id="A0A1G8ZTK8"/>
<gene>
    <name evidence="1" type="ORF">SAMN04515672_2422</name>
</gene>
<dbReference type="SUPFAM" id="SSF48371">
    <property type="entry name" value="ARM repeat"/>
    <property type="match status" value="1"/>
</dbReference>
<evidence type="ECO:0000313" key="1">
    <source>
        <dbReference type="EMBL" id="SDK17470.1"/>
    </source>
</evidence>
<dbReference type="PANTHER" id="PTHR12697:SF5">
    <property type="entry name" value="DEOXYHYPUSINE HYDROXYLASE"/>
    <property type="match status" value="1"/>
</dbReference>
<proteinExistence type="predicted"/>
<sequence length="387" mass="42141">MNCILLYGMVSSVPPLSEYVEPPADTVDGGFYQSLWRIRRIRSVTPMDDSTQPLPADQFDALLEADSHEEAVASLERLTTADAETRKTALRALRTGAETRPDGLEPVLSALTPFLTDEERSIRLTTAKLFVTAAETEPEAASSLVPVLAARLADEDEFYYVRARSAEALGYVALEAPDAVASHEVLADLRIGLSFDEPEVREKLAKALEYLALADQRRLRHHVSDLTRHLDDSNELVRYHLCTALVAIGSTYPDVVSECTTALADRLDDESHFVRGRAVEAFGLLARSDATVSVPDVTRAVEPDVSSNADDEAEQFLRDRVRFATHASEEESIDIGSGGIGTVDGIRDRTDEIVDAITSPDGDECPHCGQLLPEAGPPICPRCGGPR</sequence>
<dbReference type="Proteomes" id="UP000198882">
    <property type="component" value="Unassembled WGS sequence"/>
</dbReference>
<dbReference type="GO" id="GO:0016491">
    <property type="term" value="F:oxidoreductase activity"/>
    <property type="evidence" value="ECO:0007669"/>
    <property type="project" value="TreeGrafter"/>
</dbReference>
<dbReference type="InterPro" id="IPR016024">
    <property type="entry name" value="ARM-type_fold"/>
</dbReference>
<accession>A0A1G8ZTK8</accession>
<dbReference type="PANTHER" id="PTHR12697">
    <property type="entry name" value="PBS LYASE HEAT-LIKE PROTEIN"/>
    <property type="match status" value="1"/>
</dbReference>
<organism evidence="1 2">
    <name type="scientific">Natronorubrum texcoconense</name>
    <dbReference type="NCBI Taxonomy" id="1095776"/>
    <lineage>
        <taxon>Archaea</taxon>
        <taxon>Methanobacteriati</taxon>
        <taxon>Methanobacteriota</taxon>
        <taxon>Stenosarchaea group</taxon>
        <taxon>Halobacteria</taxon>
        <taxon>Halobacteriales</taxon>
        <taxon>Natrialbaceae</taxon>
        <taxon>Natronorubrum</taxon>
    </lineage>
</organism>
<dbReference type="InterPro" id="IPR011989">
    <property type="entry name" value="ARM-like"/>
</dbReference>
<protein>
    <submittedName>
        <fullName evidence="1">HEAT repeat-containing protein</fullName>
    </submittedName>
</protein>
<dbReference type="EMBL" id="FNFE01000003">
    <property type="protein sequence ID" value="SDK17470.1"/>
    <property type="molecule type" value="Genomic_DNA"/>
</dbReference>
<name>A0A1G8ZTK8_9EURY</name>
<dbReference type="Pfam" id="PF13646">
    <property type="entry name" value="HEAT_2"/>
    <property type="match status" value="1"/>
</dbReference>
<dbReference type="Gene3D" id="1.25.10.10">
    <property type="entry name" value="Leucine-rich Repeat Variant"/>
    <property type="match status" value="2"/>
</dbReference>
<reference evidence="2" key="1">
    <citation type="submission" date="2016-10" db="EMBL/GenBank/DDBJ databases">
        <authorList>
            <person name="Varghese N."/>
            <person name="Submissions S."/>
        </authorList>
    </citation>
    <scope>NUCLEOTIDE SEQUENCE [LARGE SCALE GENOMIC DNA]</scope>
    <source>
        <strain evidence="2">B4,CECT 8067,JCM 17497</strain>
    </source>
</reference>